<evidence type="ECO:0000313" key="3">
    <source>
        <dbReference type="EMBL" id="PSK83641.1"/>
    </source>
</evidence>
<gene>
    <name evidence="3" type="ORF">CLV93_10356</name>
    <name evidence="2" type="ORF">JCM18694_34350</name>
</gene>
<sequence>MKKYILILTIGFTIFYSCKNNKSRYFQNESKIVNEKIKYNLSKIQKKLLLNPEMARPYFEVASFLDTTFDSLLHFVDQGNLKAINDGLINLNESIKSISYFNSEYIKEIIIPNRFKTFKSLDNKKIIRLDLLNLENELVSYLFNRIEADYYKFNKLSVVVVDSSDNIKVGDIYQASIILAAEDTTICPSMIVTDFSQPDSVLNAIRPDNKRTFYLDAIDGKGIYREKINKLGKHGFKGVVQIPNSSGELERFKFYKEFTVTK</sequence>
<dbReference type="AlphaFoldDB" id="A0A2P8CF88"/>
<evidence type="ECO:0000259" key="1">
    <source>
        <dbReference type="Pfam" id="PF21601"/>
    </source>
</evidence>
<organism evidence="3 4">
    <name type="scientific">Prolixibacter denitrificans</name>
    <dbReference type="NCBI Taxonomy" id="1541063"/>
    <lineage>
        <taxon>Bacteria</taxon>
        <taxon>Pseudomonadati</taxon>
        <taxon>Bacteroidota</taxon>
        <taxon>Bacteroidia</taxon>
        <taxon>Marinilabiliales</taxon>
        <taxon>Prolixibacteraceae</taxon>
        <taxon>Prolixibacter</taxon>
    </lineage>
</organism>
<feature type="domain" description="Gliding motility-associated protein GldM first immunoglobulin-like" evidence="1">
    <location>
        <begin position="148"/>
        <end position="262"/>
    </location>
</feature>
<name>A0A2P8CF88_9BACT</name>
<accession>A0A2P8CF88</accession>
<proteinExistence type="predicted"/>
<dbReference type="PROSITE" id="PS51257">
    <property type="entry name" value="PROKAR_LIPOPROTEIN"/>
    <property type="match status" value="1"/>
</dbReference>
<evidence type="ECO:0000313" key="5">
    <source>
        <dbReference type="Proteomes" id="UP000396862"/>
    </source>
</evidence>
<dbReference type="Pfam" id="PF21601">
    <property type="entry name" value="GldM_2nd"/>
    <property type="match status" value="1"/>
</dbReference>
<dbReference type="EMBL" id="PYGC01000003">
    <property type="protein sequence ID" value="PSK83641.1"/>
    <property type="molecule type" value="Genomic_DNA"/>
</dbReference>
<evidence type="ECO:0000313" key="2">
    <source>
        <dbReference type="EMBL" id="GET23189.1"/>
    </source>
</evidence>
<evidence type="ECO:0000313" key="4">
    <source>
        <dbReference type="Proteomes" id="UP000240621"/>
    </source>
</evidence>
<comment type="caution">
    <text evidence="3">The sequence shown here is derived from an EMBL/GenBank/DDBJ whole genome shotgun (WGS) entry which is preliminary data.</text>
</comment>
<protein>
    <recommendedName>
        <fullName evidence="1">Gliding motility-associated protein GldM first immunoglobulin-like domain-containing protein</fullName>
    </recommendedName>
</protein>
<dbReference type="EMBL" id="BLAU01000001">
    <property type="protein sequence ID" value="GET23189.1"/>
    <property type="molecule type" value="Genomic_DNA"/>
</dbReference>
<keyword evidence="5" id="KW-1185">Reference proteome</keyword>
<reference evidence="3 4" key="1">
    <citation type="submission" date="2018-03" db="EMBL/GenBank/DDBJ databases">
        <title>Genomic Encyclopedia of Archaeal and Bacterial Type Strains, Phase II (KMG-II): from individual species to whole genera.</title>
        <authorList>
            <person name="Goeker M."/>
        </authorList>
    </citation>
    <scope>NUCLEOTIDE SEQUENCE [LARGE SCALE GENOMIC DNA]</scope>
    <source>
        <strain evidence="3 4">DSM 27267</strain>
    </source>
</reference>
<dbReference type="Proteomes" id="UP000396862">
    <property type="component" value="Unassembled WGS sequence"/>
</dbReference>
<dbReference type="Proteomes" id="UP000240621">
    <property type="component" value="Unassembled WGS sequence"/>
</dbReference>
<reference evidence="2 5" key="2">
    <citation type="submission" date="2019-10" db="EMBL/GenBank/DDBJ databases">
        <title>Prolixibacter strains distinguished by the presence of nitrate reductase genes were adept at nitrate-dependent anaerobic corrosion of metallic iron and carbon steel.</title>
        <authorList>
            <person name="Iino T."/>
            <person name="Shono N."/>
            <person name="Ito K."/>
            <person name="Nakamura R."/>
            <person name="Sueoka K."/>
            <person name="Harayama S."/>
            <person name="Ohkuma M."/>
        </authorList>
    </citation>
    <scope>NUCLEOTIDE SEQUENCE [LARGE SCALE GENOMIC DNA]</scope>
    <source>
        <strain evidence="2 5">MIC1-1</strain>
    </source>
</reference>
<dbReference type="InterPro" id="IPR048405">
    <property type="entry name" value="GldM_Ig-like-1"/>
</dbReference>